<reference evidence="3" key="1">
    <citation type="submission" date="2014-04" db="EMBL/GenBank/DDBJ databases">
        <title>Evolutionary Origins and Diversification of the Mycorrhizal Mutualists.</title>
        <authorList>
            <consortium name="DOE Joint Genome Institute"/>
            <consortium name="Mycorrhizal Genomics Consortium"/>
            <person name="Kohler A."/>
            <person name="Kuo A."/>
            <person name="Nagy L.G."/>
            <person name="Floudas D."/>
            <person name="Copeland A."/>
            <person name="Barry K.W."/>
            <person name="Cichocki N."/>
            <person name="Veneault-Fourrey C."/>
            <person name="LaButti K."/>
            <person name="Lindquist E.A."/>
            <person name="Lipzen A."/>
            <person name="Lundell T."/>
            <person name="Morin E."/>
            <person name="Murat C."/>
            <person name="Riley R."/>
            <person name="Ohm R."/>
            <person name="Sun H."/>
            <person name="Tunlid A."/>
            <person name="Henrissat B."/>
            <person name="Grigoriev I.V."/>
            <person name="Hibbett D.S."/>
            <person name="Martin F."/>
        </authorList>
    </citation>
    <scope>NUCLEOTIDE SEQUENCE [LARGE SCALE GENOMIC DNA]</scope>
    <source>
        <strain evidence="3">FD-334 SS-4</strain>
    </source>
</reference>
<proteinExistence type="predicted"/>
<feature type="signal peptide" evidence="1">
    <location>
        <begin position="1"/>
        <end position="20"/>
    </location>
</feature>
<evidence type="ECO:0000313" key="3">
    <source>
        <dbReference type="Proteomes" id="UP000054270"/>
    </source>
</evidence>
<gene>
    <name evidence="2" type="ORF">HYPSUDRAFT_66816</name>
</gene>
<dbReference type="EMBL" id="KN817547">
    <property type="protein sequence ID" value="KJA22853.1"/>
    <property type="molecule type" value="Genomic_DNA"/>
</dbReference>
<dbReference type="Proteomes" id="UP000054270">
    <property type="component" value="Unassembled WGS sequence"/>
</dbReference>
<evidence type="ECO:0000313" key="2">
    <source>
        <dbReference type="EMBL" id="KJA22853.1"/>
    </source>
</evidence>
<keyword evidence="3" id="KW-1185">Reference proteome</keyword>
<evidence type="ECO:0000256" key="1">
    <source>
        <dbReference type="SAM" id="SignalP"/>
    </source>
</evidence>
<accession>A0A0D2MGT4</accession>
<feature type="chain" id="PRO_5002246960" evidence="1">
    <location>
        <begin position="21"/>
        <end position="59"/>
    </location>
</feature>
<organism evidence="2 3">
    <name type="scientific">Hypholoma sublateritium (strain FD-334 SS-4)</name>
    <dbReference type="NCBI Taxonomy" id="945553"/>
    <lineage>
        <taxon>Eukaryota</taxon>
        <taxon>Fungi</taxon>
        <taxon>Dikarya</taxon>
        <taxon>Basidiomycota</taxon>
        <taxon>Agaricomycotina</taxon>
        <taxon>Agaricomycetes</taxon>
        <taxon>Agaricomycetidae</taxon>
        <taxon>Agaricales</taxon>
        <taxon>Agaricineae</taxon>
        <taxon>Strophariaceae</taxon>
        <taxon>Hypholoma</taxon>
    </lineage>
</organism>
<name>A0A0D2MGT4_HYPSF</name>
<keyword evidence="1" id="KW-0732">Signal</keyword>
<protein>
    <submittedName>
        <fullName evidence="2">Uncharacterized protein</fullName>
    </submittedName>
</protein>
<sequence>MQFKFFTAAFVVCMTALVSAAPVPVLVAPAGLEARDVADELNIEVAREPVPVCAKYQCW</sequence>
<dbReference type="AlphaFoldDB" id="A0A0D2MGT4"/>